<dbReference type="Pfam" id="PF14345">
    <property type="entry name" value="GDYXXLXY"/>
    <property type="match status" value="1"/>
</dbReference>
<reference evidence="1 2" key="1">
    <citation type="submission" date="2019-03" db="EMBL/GenBank/DDBJ databases">
        <title>Genomic Encyclopedia of Type Strains, Phase IV (KMG-IV): sequencing the most valuable type-strain genomes for metagenomic binning, comparative biology and taxonomic classification.</title>
        <authorList>
            <person name="Goeker M."/>
        </authorList>
    </citation>
    <scope>NUCLEOTIDE SEQUENCE [LARGE SCALE GENOMIC DNA]</scope>
    <source>
        <strain evidence="1 2">DSM 25287</strain>
    </source>
</reference>
<accession>A0A4R2KT66</accession>
<dbReference type="Proteomes" id="UP000295765">
    <property type="component" value="Unassembled WGS sequence"/>
</dbReference>
<keyword evidence="2" id="KW-1185">Reference proteome</keyword>
<proteinExistence type="predicted"/>
<dbReference type="RefSeq" id="WP_132545823.1">
    <property type="nucleotide sequence ID" value="NZ_SLWY01000036.1"/>
</dbReference>
<name>A0A4R2KT66_9GAMM</name>
<protein>
    <submittedName>
        <fullName evidence="1">Putative membrane-anchored protein</fullName>
    </submittedName>
</protein>
<sequence>MWRKWLLLLGLALVLAAVNTTLYQREHLLAHGTVLRLALAPVDPRSLLQGDYMALRFAVAVEAAAARAAAAGDGGSGLLVLALDARGVGRFRRFHAEGTPLAVDEHLLRYRVRNGQLRLGTDAFFFEEGQGGAYAAARFGEFRLAADGTALLTTLLDEHLAPLGREAAAAR</sequence>
<organism evidence="1 2">
    <name type="scientific">Plasticicumulans lactativorans</name>
    <dbReference type="NCBI Taxonomy" id="1133106"/>
    <lineage>
        <taxon>Bacteria</taxon>
        <taxon>Pseudomonadati</taxon>
        <taxon>Pseudomonadota</taxon>
        <taxon>Gammaproteobacteria</taxon>
        <taxon>Candidatus Competibacteraceae</taxon>
        <taxon>Plasticicumulans</taxon>
    </lineage>
</organism>
<dbReference type="EMBL" id="SLWY01000036">
    <property type="protein sequence ID" value="TCO76002.1"/>
    <property type="molecule type" value="Genomic_DNA"/>
</dbReference>
<dbReference type="AlphaFoldDB" id="A0A4R2KT66"/>
<gene>
    <name evidence="1" type="ORF">EV699_1366</name>
</gene>
<evidence type="ECO:0000313" key="1">
    <source>
        <dbReference type="EMBL" id="TCO76002.1"/>
    </source>
</evidence>
<evidence type="ECO:0000313" key="2">
    <source>
        <dbReference type="Proteomes" id="UP000295765"/>
    </source>
</evidence>
<dbReference type="OrthoDB" id="4868247at2"/>
<comment type="caution">
    <text evidence="1">The sequence shown here is derived from an EMBL/GenBank/DDBJ whole genome shotgun (WGS) entry which is preliminary data.</text>
</comment>
<dbReference type="InterPro" id="IPR025833">
    <property type="entry name" value="GDYXXLXY"/>
</dbReference>